<dbReference type="FunFam" id="3.40.50.800:FF:000002">
    <property type="entry name" value="Glycine--tRNA ligase"/>
    <property type="match status" value="1"/>
</dbReference>
<feature type="binding site" evidence="8">
    <location>
        <begin position="236"/>
        <end position="238"/>
    </location>
    <ligand>
        <name>ATP</name>
        <dbReference type="ChEBI" id="CHEBI:30616"/>
    </ligand>
</feature>
<keyword evidence="6 8" id="KW-0648">Protein biosynthesis</keyword>
<dbReference type="CDD" id="cd00858">
    <property type="entry name" value="GlyRS_anticodon"/>
    <property type="match status" value="1"/>
</dbReference>
<feature type="binding site" evidence="8">
    <location>
        <begin position="361"/>
        <end position="365"/>
    </location>
    <ligand>
        <name>substrate</name>
    </ligand>
</feature>
<dbReference type="GO" id="GO:0070062">
    <property type="term" value="C:extracellular exosome"/>
    <property type="evidence" value="ECO:0007669"/>
    <property type="project" value="UniProtKB-ARBA"/>
</dbReference>
<keyword evidence="3 8" id="KW-0436">Ligase</keyword>
<dbReference type="CDD" id="cd00774">
    <property type="entry name" value="GlyRS-like_core"/>
    <property type="match status" value="1"/>
</dbReference>
<dbReference type="GO" id="GO:0004820">
    <property type="term" value="F:glycine-tRNA ligase activity"/>
    <property type="evidence" value="ECO:0007669"/>
    <property type="project" value="UniProtKB-UniRule"/>
</dbReference>
<dbReference type="GO" id="GO:1990742">
    <property type="term" value="C:microvesicle"/>
    <property type="evidence" value="ECO:0007669"/>
    <property type="project" value="UniProtKB-ARBA"/>
</dbReference>
<comment type="caution">
    <text evidence="10">The sequence shown here is derived from an EMBL/GenBank/DDBJ whole genome shotgun (WGS) entry which is preliminary data.</text>
</comment>
<evidence type="ECO:0000313" key="11">
    <source>
        <dbReference type="Proteomes" id="UP000245206"/>
    </source>
</evidence>
<feature type="binding site" evidence="8">
    <location>
        <begin position="365"/>
        <end position="368"/>
    </location>
    <ligand>
        <name>ATP</name>
        <dbReference type="ChEBI" id="CHEBI:30616"/>
    </ligand>
</feature>
<dbReference type="InterPro" id="IPR002315">
    <property type="entry name" value="tRNA-synt_gly"/>
</dbReference>
<dbReference type="Gene3D" id="3.40.50.800">
    <property type="entry name" value="Anticodon-binding domain"/>
    <property type="match status" value="1"/>
</dbReference>
<feature type="binding site" evidence="8">
    <location>
        <position position="204"/>
    </location>
    <ligand>
        <name>substrate</name>
    </ligand>
</feature>
<evidence type="ECO:0000259" key="9">
    <source>
        <dbReference type="PROSITE" id="PS50862"/>
    </source>
</evidence>
<keyword evidence="5 8" id="KW-0067">ATP-binding</keyword>
<dbReference type="PROSITE" id="PS50862">
    <property type="entry name" value="AA_TRNA_LIGASE_II"/>
    <property type="match status" value="1"/>
</dbReference>
<dbReference type="AlphaFoldDB" id="A0A2P2DD77"/>
<dbReference type="PRINTS" id="PR01043">
    <property type="entry name" value="TRNASYNTHGLY"/>
</dbReference>
<dbReference type="InterPro" id="IPR027031">
    <property type="entry name" value="Gly-tRNA_synthase/POLG2"/>
</dbReference>
<protein>
    <recommendedName>
        <fullName evidence="8">Glycine--tRNA ligase</fullName>
        <ecNumber evidence="8">6.1.1.14</ecNumber>
    </recommendedName>
    <alternativeName>
        <fullName evidence="8">Glycyl-tRNA synthetase</fullName>
        <shortName evidence="8">GlyRS</shortName>
    </alternativeName>
</protein>
<dbReference type="Proteomes" id="UP000245206">
    <property type="component" value="Unassembled WGS sequence"/>
</dbReference>
<evidence type="ECO:0000256" key="2">
    <source>
        <dbReference type="ARBA" id="ARBA00022490"/>
    </source>
</evidence>
<keyword evidence="7 8" id="KW-0030">Aminoacyl-tRNA synthetase</keyword>
<dbReference type="NCBIfam" id="TIGR00389">
    <property type="entry name" value="glyS_dimeric"/>
    <property type="match status" value="1"/>
</dbReference>
<comment type="similarity">
    <text evidence="1 8">Belongs to the class-II aminoacyl-tRNA synthetase family.</text>
</comment>
<dbReference type="Pfam" id="PF03129">
    <property type="entry name" value="HGTP_anticodon"/>
    <property type="match status" value="1"/>
</dbReference>
<dbReference type="HAMAP" id="MF_00253_B">
    <property type="entry name" value="Gly_tRNA_synth_B"/>
    <property type="match status" value="1"/>
</dbReference>
<dbReference type="GO" id="GO:0006426">
    <property type="term" value="P:glycyl-tRNA aminoacylation"/>
    <property type="evidence" value="ECO:0007669"/>
    <property type="project" value="UniProtKB-UniRule"/>
</dbReference>
<feature type="binding site" evidence="8">
    <location>
        <begin position="251"/>
        <end position="255"/>
    </location>
    <ligand>
        <name>substrate</name>
    </ligand>
</feature>
<dbReference type="NCBIfam" id="NF003211">
    <property type="entry name" value="PRK04173.1"/>
    <property type="match status" value="1"/>
</dbReference>
<dbReference type="GO" id="GO:0005524">
    <property type="term" value="F:ATP binding"/>
    <property type="evidence" value="ECO:0007669"/>
    <property type="project" value="UniProtKB-UniRule"/>
</dbReference>
<organism evidence="10 11">
    <name type="scientific">Leptospira ellinghausenii</name>
    <dbReference type="NCBI Taxonomy" id="1917822"/>
    <lineage>
        <taxon>Bacteria</taxon>
        <taxon>Pseudomonadati</taxon>
        <taxon>Spirochaetota</taxon>
        <taxon>Spirochaetia</taxon>
        <taxon>Leptospirales</taxon>
        <taxon>Leptospiraceae</taxon>
        <taxon>Leptospira</taxon>
    </lineage>
</organism>
<evidence type="ECO:0000256" key="3">
    <source>
        <dbReference type="ARBA" id="ARBA00022598"/>
    </source>
</evidence>
<dbReference type="InterPro" id="IPR022961">
    <property type="entry name" value="Gly_tRNA_ligase_bac"/>
</dbReference>
<accession>A0A2P2DD77</accession>
<evidence type="ECO:0000256" key="8">
    <source>
        <dbReference type="HAMAP-Rule" id="MF_00253"/>
    </source>
</evidence>
<dbReference type="InterPro" id="IPR006195">
    <property type="entry name" value="aa-tRNA-synth_II"/>
</dbReference>
<dbReference type="InterPro" id="IPR045864">
    <property type="entry name" value="aa-tRNA-synth_II/BPL/LPL"/>
</dbReference>
<dbReference type="InterPro" id="IPR004154">
    <property type="entry name" value="Anticodon-bd"/>
</dbReference>
<keyword evidence="11" id="KW-1185">Reference proteome</keyword>
<comment type="function">
    <text evidence="8">Catalyzes the attachment of glycine to tRNA(Gly).</text>
</comment>
<keyword evidence="2 8" id="KW-0963">Cytoplasm</keyword>
<dbReference type="SUPFAM" id="SSF55681">
    <property type="entry name" value="Class II aaRS and biotin synthetases"/>
    <property type="match status" value="1"/>
</dbReference>
<name>A0A2P2DD77_9LEPT</name>
<comment type="subcellular location">
    <subcellularLocation>
        <location evidence="8">Cytoplasm</location>
    </subcellularLocation>
</comment>
<dbReference type="PANTHER" id="PTHR10745">
    <property type="entry name" value="GLYCYL-TRNA SYNTHETASE/DNA POLYMERASE SUBUNIT GAMMA-2"/>
    <property type="match status" value="1"/>
</dbReference>
<dbReference type="PANTHER" id="PTHR10745:SF8">
    <property type="entry name" value="DNA POLYMERASE SUBUNIT GAMMA-2, MITOCHONDRIAL"/>
    <property type="match status" value="1"/>
</dbReference>
<dbReference type="SUPFAM" id="SSF52954">
    <property type="entry name" value="Class II aaRS ABD-related"/>
    <property type="match status" value="1"/>
</dbReference>
<comment type="catalytic activity">
    <reaction evidence="8">
        <text>tRNA(Gly) + glycine + ATP = glycyl-tRNA(Gly) + AMP + diphosphate</text>
        <dbReference type="Rhea" id="RHEA:16013"/>
        <dbReference type="Rhea" id="RHEA-COMP:9664"/>
        <dbReference type="Rhea" id="RHEA-COMP:9683"/>
        <dbReference type="ChEBI" id="CHEBI:30616"/>
        <dbReference type="ChEBI" id="CHEBI:33019"/>
        <dbReference type="ChEBI" id="CHEBI:57305"/>
        <dbReference type="ChEBI" id="CHEBI:78442"/>
        <dbReference type="ChEBI" id="CHEBI:78522"/>
        <dbReference type="ChEBI" id="CHEBI:456215"/>
        <dbReference type="EC" id="6.1.1.14"/>
    </reaction>
</comment>
<evidence type="ECO:0000256" key="1">
    <source>
        <dbReference type="ARBA" id="ARBA00008226"/>
    </source>
</evidence>
<feature type="domain" description="Aminoacyl-transfer RNA synthetases class-II family profile" evidence="9">
    <location>
        <begin position="42"/>
        <end position="407"/>
    </location>
</feature>
<keyword evidence="4 8" id="KW-0547">Nucleotide-binding</keyword>
<dbReference type="Pfam" id="PF00587">
    <property type="entry name" value="tRNA-synt_2b"/>
    <property type="match status" value="1"/>
</dbReference>
<evidence type="ECO:0000256" key="4">
    <source>
        <dbReference type="ARBA" id="ARBA00022741"/>
    </source>
</evidence>
<evidence type="ECO:0000256" key="5">
    <source>
        <dbReference type="ARBA" id="ARBA00022840"/>
    </source>
</evidence>
<sequence>MRVCRIHSLVLSQGKYFEFSWKTKNLADMAQPKEKEEQSLKPIVAVSKRRGFVFPGSEIYGGLSNTFDYGPNGIEVLNNLKRLWWEFFVHRRDDVLGLDSSILLHPRVWEASGHISNFNDPLMDCKKCKTRVRVDKFLEDKEGEGAATGKSLEELTNTIREKAYACPTCGTVGSFTDARQFNLMFKTSHGASEEGATDIYLRPETAQGIFINFKNVTQIARKKVPFGIAQIGKSFRNEIMARQFIFRTREFEQMEMEFFCEPGTQKEWFKYWVDYCMDWLVNVVGLKKENLRVREHEKEELSFYSDSTSDIEYKYPFGWGELWGIASRTDYDLTQHEKFSSEDLKYHDLDQKKKYLPYVVEPALGLNRLFLAVLCDAYEEEKLEKDDIRTVLRFGKRVSPMKVAIFPLMKKDGLDAKAKEIYADLRNHWYVDYDESGAIGKRYRRHDEIGTPFCITVDYDTMSDGTVTIRERDSMKQERIPVSELKSYLIQRMV</sequence>
<feature type="binding site" evidence="8">
    <location>
        <position position="133"/>
    </location>
    <ligand>
        <name>substrate</name>
    </ligand>
</feature>
<feature type="binding site" evidence="8">
    <location>
        <begin position="321"/>
        <end position="322"/>
    </location>
    <ligand>
        <name>ATP</name>
        <dbReference type="ChEBI" id="CHEBI:30616"/>
    </ligand>
</feature>
<reference evidence="11" key="1">
    <citation type="journal article" date="2019" name="Microbiol. Immunol.">
        <title>Molecular and phenotypic characterization of Leptospira johnsonii sp. nov., Leptospira ellinghausenii sp. nov. and Leptospira ryugenii sp. nov. isolated from soil and water in Japan.</title>
        <authorList>
            <person name="Masuzawa T."/>
            <person name="Saito M."/>
            <person name="Nakao R."/>
            <person name="Nikaido Y."/>
            <person name="Matsumoto M."/>
            <person name="Ogawa M."/>
            <person name="Yokoyama M."/>
            <person name="Hidaka Y."/>
            <person name="Tomita J."/>
            <person name="Sakakibara K."/>
            <person name="Suzuki K."/>
            <person name="Yasuda S."/>
            <person name="Sato H."/>
            <person name="Yamaguchi M."/>
            <person name="Yoshida S.I."/>
            <person name="Koizumi N."/>
            <person name="Kawamura Y."/>
        </authorList>
    </citation>
    <scope>NUCLEOTIDE SEQUENCE [LARGE SCALE GENOMIC DNA]</scope>
    <source>
        <strain evidence="11">E18</strain>
    </source>
</reference>
<dbReference type="GO" id="GO:0004081">
    <property type="term" value="F:bis(5'-nucleosyl)-tetraphosphatase (asymmetrical) activity"/>
    <property type="evidence" value="ECO:0007669"/>
    <property type="project" value="UniProtKB-ARBA"/>
</dbReference>
<evidence type="ECO:0000256" key="7">
    <source>
        <dbReference type="ARBA" id="ARBA00023146"/>
    </source>
</evidence>
<comment type="subunit">
    <text evidence="8">Homodimer.</text>
</comment>
<dbReference type="GO" id="GO:0015966">
    <property type="term" value="P:diadenosine tetraphosphate biosynthetic process"/>
    <property type="evidence" value="ECO:0007669"/>
    <property type="project" value="UniProtKB-ARBA"/>
</dbReference>
<gene>
    <name evidence="8 10" type="primary">glyQS</name>
    <name evidence="10" type="ORF">LPTSP2_18740</name>
</gene>
<dbReference type="GO" id="GO:0005737">
    <property type="term" value="C:cytoplasm"/>
    <property type="evidence" value="ECO:0007669"/>
    <property type="project" value="UniProtKB-SubCell"/>
</dbReference>
<evidence type="ECO:0000256" key="6">
    <source>
        <dbReference type="ARBA" id="ARBA00022917"/>
    </source>
</evidence>
<dbReference type="EMBL" id="BFAZ01000009">
    <property type="protein sequence ID" value="GBF42584.1"/>
    <property type="molecule type" value="Genomic_DNA"/>
</dbReference>
<evidence type="ECO:0000313" key="10">
    <source>
        <dbReference type="EMBL" id="GBF42584.1"/>
    </source>
</evidence>
<feature type="binding site" evidence="8">
    <location>
        <begin position="246"/>
        <end position="251"/>
    </location>
    <ligand>
        <name>ATP</name>
        <dbReference type="ChEBI" id="CHEBI:30616"/>
    </ligand>
</feature>
<proteinExistence type="inferred from homology"/>
<dbReference type="InterPro" id="IPR036621">
    <property type="entry name" value="Anticodon-bd_dom_sf"/>
</dbReference>
<dbReference type="EC" id="6.1.1.14" evidence="8"/>
<dbReference type="InterPro" id="IPR002314">
    <property type="entry name" value="aa-tRNA-synt_IIb"/>
</dbReference>
<dbReference type="Gene3D" id="3.30.930.10">
    <property type="entry name" value="Bira Bifunctional Protein, Domain 2"/>
    <property type="match status" value="1"/>
</dbReference>
<dbReference type="InterPro" id="IPR033731">
    <property type="entry name" value="GlyRS-like_core"/>
</dbReference>